<dbReference type="AlphaFoldDB" id="A0A8G2HR14"/>
<evidence type="ECO:0000313" key="5">
    <source>
        <dbReference type="Proteomes" id="UP000255284"/>
    </source>
</evidence>
<name>A0A8G2HR14_9ACTO</name>
<gene>
    <name evidence="4" type="primary">smf</name>
    <name evidence="4" type="ORF">NCTC11819_00289</name>
</gene>
<evidence type="ECO:0000256" key="2">
    <source>
        <dbReference type="SAM" id="MobiDB-lite"/>
    </source>
</evidence>
<organism evidence="4 5">
    <name type="scientific">Mobiluncus mulieris</name>
    <dbReference type="NCBI Taxonomy" id="2052"/>
    <lineage>
        <taxon>Bacteria</taxon>
        <taxon>Bacillati</taxon>
        <taxon>Actinomycetota</taxon>
        <taxon>Actinomycetes</taxon>
        <taxon>Actinomycetales</taxon>
        <taxon>Actinomycetaceae</taxon>
        <taxon>Mobiluncus</taxon>
    </lineage>
</organism>
<feature type="compositionally biased region" description="Low complexity" evidence="2">
    <location>
        <begin position="381"/>
        <end position="394"/>
    </location>
</feature>
<dbReference type="Proteomes" id="UP000255284">
    <property type="component" value="Unassembled WGS sequence"/>
</dbReference>
<evidence type="ECO:0000259" key="3">
    <source>
        <dbReference type="Pfam" id="PF02481"/>
    </source>
</evidence>
<dbReference type="EMBL" id="UGGQ01000006">
    <property type="protein sequence ID" value="STO15747.1"/>
    <property type="molecule type" value="Genomic_DNA"/>
</dbReference>
<comment type="similarity">
    <text evidence="1">Belongs to the DprA/Smf family.</text>
</comment>
<dbReference type="InterPro" id="IPR003488">
    <property type="entry name" value="DprA"/>
</dbReference>
<sequence length="466" mass="49190">METPVINTVLEVDKVGLNGVSQEEARPVPQRDTSRWARAAWTALADPGDVTAGNLVEFFGALEALERLMRLATHEVEPDEDTIRDTFKPFVLPASVAKIAGWALRWRAVSVDQELEWLWENDGSFLIPGDPQWPRTLDTMGANRPLALWVRGDSAAVQDTETGAVALVGSRSATRYGMSMAGELGYDLAQHGVWVISGGAYGIDAAGHRGALGSSGKTLCVQAGGLRELYPAMNTSMFDQILETGAIISEQPWSYRPQRHLFLSRNRLISALSQVVVVVEAGTRSGAMSTANHGAEQGRTVAAVPGLVTSGASAGCHQLIREGATLVTCAGDVLELMQPFVAPDEKPIGACSTAGSLGEGAGHSAENVTLSTAAAKESSEAGHSAPAAGSNANPSTKPSADSLFSPFLKPETIKVFDALPKRMWGSPENIAQKAGLGISATLGELGLLVLDGKAETRDGKYRRPQP</sequence>
<dbReference type="NCBIfam" id="TIGR00732">
    <property type="entry name" value="dprA"/>
    <property type="match status" value="1"/>
</dbReference>
<comment type="caution">
    <text evidence="4">The sequence shown here is derived from an EMBL/GenBank/DDBJ whole genome shotgun (WGS) entry which is preliminary data.</text>
</comment>
<dbReference type="RefSeq" id="WP_221413437.1">
    <property type="nucleotide sequence ID" value="NZ_UGGQ01000006.1"/>
</dbReference>
<feature type="region of interest" description="Disordered" evidence="2">
    <location>
        <begin position="373"/>
        <end position="403"/>
    </location>
</feature>
<proteinExistence type="inferred from homology"/>
<dbReference type="GO" id="GO:0009294">
    <property type="term" value="P:DNA-mediated transformation"/>
    <property type="evidence" value="ECO:0007669"/>
    <property type="project" value="InterPro"/>
</dbReference>
<accession>A0A8G2HR14</accession>
<evidence type="ECO:0000256" key="1">
    <source>
        <dbReference type="ARBA" id="ARBA00006525"/>
    </source>
</evidence>
<protein>
    <submittedName>
        <fullName evidence="4">DNA protecting protein DprA</fullName>
    </submittedName>
</protein>
<reference evidence="4 5" key="1">
    <citation type="submission" date="2018-06" db="EMBL/GenBank/DDBJ databases">
        <authorList>
            <consortium name="Pathogen Informatics"/>
            <person name="Doyle S."/>
        </authorList>
    </citation>
    <scope>NUCLEOTIDE SEQUENCE [LARGE SCALE GENOMIC DNA]</scope>
    <source>
        <strain evidence="4 5">NCTC11819</strain>
    </source>
</reference>
<dbReference type="Pfam" id="PF02481">
    <property type="entry name" value="DNA_processg_A"/>
    <property type="match status" value="1"/>
</dbReference>
<dbReference type="InterPro" id="IPR057666">
    <property type="entry name" value="DrpA_SLOG"/>
</dbReference>
<evidence type="ECO:0000313" key="4">
    <source>
        <dbReference type="EMBL" id="STO15747.1"/>
    </source>
</evidence>
<dbReference type="PANTHER" id="PTHR43022">
    <property type="entry name" value="PROTEIN SMF"/>
    <property type="match status" value="1"/>
</dbReference>
<dbReference type="Gene3D" id="3.40.50.450">
    <property type="match status" value="1"/>
</dbReference>
<dbReference type="SUPFAM" id="SSF102405">
    <property type="entry name" value="MCP/YpsA-like"/>
    <property type="match status" value="1"/>
</dbReference>
<dbReference type="PANTHER" id="PTHR43022:SF1">
    <property type="entry name" value="PROTEIN SMF"/>
    <property type="match status" value="1"/>
</dbReference>
<feature type="domain" description="Smf/DprA SLOG" evidence="3">
    <location>
        <begin position="125"/>
        <end position="337"/>
    </location>
</feature>